<proteinExistence type="predicted"/>
<sequence>MPVFCSRTSSYPLPAHQGHGHFDNMDPLSIFGTCVCIGQLSSSIRDIARSVRGSKMDLQAVASELDSLTKALDVLQPAITSLPQMVDILVNCNDVVEQIRRLLRKHTKGNIITGIQWASTGKDEMASLRLSLESHKTSILALLGTVNFLVSTRIKADVKAQEAVHTLQYNRVVKELANIKADGKAREAVHTLQHNRVVKELANIKALATHKGPLEPRVVASFTPSQLPRRKTHPSKEHQEKIQSNKQTVNVNEKVIGLDNQGKASPAASTGQTRLSTIDSGKITPVAFMNAARSEQDRKQQLRMSRMIGRGGQELQAKQYAKARDTYCKILKEIEHSGYRGTSKQGDEQIFDLQWSCGKAHLRKGDLDQAELMFEQTLHSVSERLGTNHRLAIQIGLDIADLKRKRKIWPDAIRFQTEALRAMESRGGNTHTLCCRERRSLARMYDRAGDIDTSEKYYKLAIACIFRASGHTHEMTIDSLVDLAQFFQKHGVYDDVAGSRRNTLRLRERLETVDEEQSVGGIVDILCLLTGALQSEGRLKEASSTSERAVILAAALSKPNVNHEHPFWVLVANHLYSKQCFRKAENIWRQLWTQLRDKYGPLDVDTVKAMEEVVLCLRRQDLLQGGKLLVDEARKTRSENNCYELKVIVALYRRPKKA</sequence>
<dbReference type="PANTHER" id="PTHR46082:SF6">
    <property type="entry name" value="AAA+ ATPASE DOMAIN-CONTAINING PROTEIN-RELATED"/>
    <property type="match status" value="1"/>
</dbReference>
<dbReference type="EMBL" id="SNSC02000015">
    <property type="protein sequence ID" value="TID17745.1"/>
    <property type="molecule type" value="Genomic_DNA"/>
</dbReference>
<evidence type="ECO:0000256" key="1">
    <source>
        <dbReference type="SAM" id="MobiDB-lite"/>
    </source>
</evidence>
<feature type="region of interest" description="Disordered" evidence="1">
    <location>
        <begin position="226"/>
        <end position="251"/>
    </location>
</feature>
<name>A0A4Z1P8S6_9PEZI</name>
<evidence type="ECO:0000313" key="2">
    <source>
        <dbReference type="EMBL" id="TID17745.1"/>
    </source>
</evidence>
<dbReference type="InterPro" id="IPR053137">
    <property type="entry name" value="NLR-like"/>
</dbReference>
<accession>A0A4Z1P8S6</accession>
<dbReference type="SUPFAM" id="SSF48452">
    <property type="entry name" value="TPR-like"/>
    <property type="match status" value="1"/>
</dbReference>
<organism evidence="2 3">
    <name type="scientific">Venturia nashicola</name>
    <dbReference type="NCBI Taxonomy" id="86259"/>
    <lineage>
        <taxon>Eukaryota</taxon>
        <taxon>Fungi</taxon>
        <taxon>Dikarya</taxon>
        <taxon>Ascomycota</taxon>
        <taxon>Pezizomycotina</taxon>
        <taxon>Dothideomycetes</taxon>
        <taxon>Pleosporomycetidae</taxon>
        <taxon>Venturiales</taxon>
        <taxon>Venturiaceae</taxon>
        <taxon>Venturia</taxon>
    </lineage>
</organism>
<feature type="compositionally biased region" description="Basic and acidic residues" evidence="1">
    <location>
        <begin position="234"/>
        <end position="243"/>
    </location>
</feature>
<dbReference type="PANTHER" id="PTHR46082">
    <property type="entry name" value="ATP/GTP-BINDING PROTEIN-RELATED"/>
    <property type="match status" value="1"/>
</dbReference>
<dbReference type="Proteomes" id="UP000298493">
    <property type="component" value="Unassembled WGS sequence"/>
</dbReference>
<gene>
    <name evidence="2" type="ORF">E6O75_ATG10390</name>
</gene>
<protein>
    <submittedName>
        <fullName evidence="2">WD40/YVTN repeat-like-containing domain protein</fullName>
    </submittedName>
</protein>
<reference evidence="2 3" key="1">
    <citation type="submission" date="2019-04" db="EMBL/GenBank/DDBJ databases">
        <title>High contiguity whole genome sequence and gene annotation resource for two Venturia nashicola isolates.</title>
        <authorList>
            <person name="Prokchorchik M."/>
            <person name="Won K."/>
            <person name="Lee Y."/>
            <person name="Choi E.D."/>
            <person name="Segonzac C."/>
            <person name="Sohn K.H."/>
        </authorList>
    </citation>
    <scope>NUCLEOTIDE SEQUENCE [LARGE SCALE GENOMIC DNA]</scope>
    <source>
        <strain evidence="2 3">PRI2</strain>
    </source>
</reference>
<comment type="caution">
    <text evidence="2">The sequence shown here is derived from an EMBL/GenBank/DDBJ whole genome shotgun (WGS) entry which is preliminary data.</text>
</comment>
<dbReference type="AlphaFoldDB" id="A0A4Z1P8S6"/>
<dbReference type="Gene3D" id="1.25.40.10">
    <property type="entry name" value="Tetratricopeptide repeat domain"/>
    <property type="match status" value="2"/>
</dbReference>
<evidence type="ECO:0000313" key="3">
    <source>
        <dbReference type="Proteomes" id="UP000298493"/>
    </source>
</evidence>
<dbReference type="InterPro" id="IPR011990">
    <property type="entry name" value="TPR-like_helical_dom_sf"/>
</dbReference>
<dbReference type="STRING" id="86259.A0A4Z1P8S6"/>
<keyword evidence="3" id="KW-1185">Reference proteome</keyword>